<dbReference type="Proteomes" id="UP000292424">
    <property type="component" value="Chromosome"/>
</dbReference>
<reference evidence="1 2" key="1">
    <citation type="submission" date="2019-09" db="EMBL/GenBank/DDBJ databases">
        <title>Complete genome sequence of Arachidicoccus sp. B3-10 isolated from apple orchard soil.</title>
        <authorList>
            <person name="Kim H.S."/>
            <person name="Han K.-I."/>
            <person name="Suh M.K."/>
            <person name="Lee K.C."/>
            <person name="Eom M.K."/>
            <person name="Kim J.-S."/>
            <person name="Kang S.W."/>
            <person name="Sin Y."/>
            <person name="Lee J.-S."/>
        </authorList>
    </citation>
    <scope>NUCLEOTIDE SEQUENCE [LARGE SCALE GENOMIC DNA]</scope>
    <source>
        <strain evidence="1 2">B3-10</strain>
    </source>
</reference>
<accession>A0A5P2GA67</accession>
<dbReference type="RefSeq" id="WP_131331815.1">
    <property type="nucleotide sequence ID" value="NZ_CP044016.1"/>
</dbReference>
<sequence length="164" mass="19301">MNYKRKLYYKIFGFYVLMLFMSSCKGQIPHLLKEGYSIIVPDGEIHQIKQVEDSLFEYRGETVGQFPYMLERISKIIKHVSLGKYDLLYTKPIEENSLPRNQLGKNNYFIIALSKITDRQLKSRGIYNGLTKEQLDTTHITEQQLDSSFFIHIIRTNNYNIFSS</sequence>
<dbReference type="KEGG" id="arac:E0W69_020005"/>
<evidence type="ECO:0000313" key="1">
    <source>
        <dbReference type="EMBL" id="QES90832.1"/>
    </source>
</evidence>
<keyword evidence="2" id="KW-1185">Reference proteome</keyword>
<dbReference type="EMBL" id="CP044016">
    <property type="protein sequence ID" value="QES90832.1"/>
    <property type="molecule type" value="Genomic_DNA"/>
</dbReference>
<protein>
    <recommendedName>
        <fullName evidence="3">Lipoprotein</fullName>
    </recommendedName>
</protein>
<dbReference type="PROSITE" id="PS51257">
    <property type="entry name" value="PROKAR_LIPOPROTEIN"/>
    <property type="match status" value="1"/>
</dbReference>
<proteinExistence type="predicted"/>
<dbReference type="AlphaFoldDB" id="A0A5P2GA67"/>
<organism evidence="1 2">
    <name type="scientific">Rhizosphaericola mali</name>
    <dbReference type="NCBI Taxonomy" id="2545455"/>
    <lineage>
        <taxon>Bacteria</taxon>
        <taxon>Pseudomonadati</taxon>
        <taxon>Bacteroidota</taxon>
        <taxon>Chitinophagia</taxon>
        <taxon>Chitinophagales</taxon>
        <taxon>Chitinophagaceae</taxon>
        <taxon>Rhizosphaericola</taxon>
    </lineage>
</organism>
<evidence type="ECO:0000313" key="2">
    <source>
        <dbReference type="Proteomes" id="UP000292424"/>
    </source>
</evidence>
<name>A0A5P2GA67_9BACT</name>
<evidence type="ECO:0008006" key="3">
    <source>
        <dbReference type="Google" id="ProtNLM"/>
    </source>
</evidence>
<gene>
    <name evidence="1" type="ORF">E0W69_020005</name>
</gene>